<feature type="domain" description="F-box/LRR-repeat protein 15-like leucin rich repeat" evidence="1">
    <location>
        <begin position="17"/>
        <end position="178"/>
    </location>
</feature>
<name>G7YV74_CLOSI</name>
<dbReference type="InterPro" id="IPR057207">
    <property type="entry name" value="FBXL15_LRR"/>
</dbReference>
<accession>G7YV74</accession>
<evidence type="ECO:0000313" key="3">
    <source>
        <dbReference type="Proteomes" id="UP000008909"/>
    </source>
</evidence>
<evidence type="ECO:0000313" key="2">
    <source>
        <dbReference type="EMBL" id="GAA56854.1"/>
    </source>
</evidence>
<gene>
    <name evidence="2" type="ORF">CLF_111691</name>
</gene>
<protein>
    <submittedName>
        <fullName evidence="2">F-box/LRR-repeat protein 15</fullName>
    </submittedName>
</protein>
<dbReference type="SMART" id="SM00367">
    <property type="entry name" value="LRR_CC"/>
    <property type="match status" value="4"/>
</dbReference>
<proteinExistence type="predicted"/>
<dbReference type="GO" id="GO:0031146">
    <property type="term" value="P:SCF-dependent proteasomal ubiquitin-dependent protein catabolic process"/>
    <property type="evidence" value="ECO:0007669"/>
    <property type="project" value="TreeGrafter"/>
</dbReference>
<feature type="non-terminal residue" evidence="2">
    <location>
        <position position="1"/>
    </location>
</feature>
<dbReference type="PANTHER" id="PTHR13318:SF235">
    <property type="entry name" value="F-BOX DOMAIN-CONTAINING PROTEIN"/>
    <property type="match status" value="1"/>
</dbReference>
<sequence length="665" mass="75372">QRLELFGCFRLNSDIFAILGRCQQLRALAFGHLHHLSSDGLLDLVGKLPLLSSLDLRGTQTLSSDLNLSRLADKCPHLEEVVLANMHSLKHEAGIAQMLRRLPRLRVLDLCGLGAVGDLTMEALASGCPQLEELDVSCTSVTQKGLSHLTLAPAKSLRCLRISHCREITRDVLEKLVKACTKPVWETISTGHFYDHVRVNTFMYVNSKVGYQFSFRFAVLTITFTTRLYVRGTHLYERQHNPSHNMRTNTDNCRYRGCGRQANLSDMTTASPNSIVERVKLEKFPLTNEHLVIRKTILLPLIKRDHAIPSWDLLRYWHSLPVSSTPHFSYHLDDYVSRRKLSGRICSLLNRKHCGHVSPRLAMIETSKTISTSTGKMSSEYDATERKTRHVPLWTKLTDETSRVPFFTVFKCDFNDLFPATLHTYHLPLTIMVFSRFDKRRYSTRICDLNRHPIEPSLRSFGFLLVCKPVEPAVRSNVRIETSRPNSLHPWAGSEKHLSRCVCPPKSFLGGLGVSDIGTVNVMCDCAPALHRTQGVHLIAYAASYKPHVALPVRHGGQVLASQTCEMENQGPEVAQKVGPLDTNYKTRVPHGPKQYRRIRMMKKTANIMVTYCAPAASDFQTKAKRRSSGFIDRFVKFVDESIDQAHPKLFPADGKCFWFVLWKS</sequence>
<reference key="2">
    <citation type="submission" date="2011-10" db="EMBL/GenBank/DDBJ databases">
        <title>The genome and transcriptome sequence of Clonorchis sinensis provide insights into the carcinogenic liver fluke.</title>
        <authorList>
            <person name="Wang X."/>
            <person name="Huang Y."/>
            <person name="Chen W."/>
            <person name="Liu H."/>
            <person name="Guo L."/>
            <person name="Chen Y."/>
            <person name="Luo F."/>
            <person name="Zhou W."/>
            <person name="Sun J."/>
            <person name="Mao Q."/>
            <person name="Liang P."/>
            <person name="Zhou C."/>
            <person name="Tian Y."/>
            <person name="Men J."/>
            <person name="Lv X."/>
            <person name="Huang L."/>
            <person name="Zhou J."/>
            <person name="Hu Y."/>
            <person name="Li R."/>
            <person name="Zhang F."/>
            <person name="Lei H."/>
            <person name="Li X."/>
            <person name="Hu X."/>
            <person name="Liang C."/>
            <person name="Xu J."/>
            <person name="Wu Z."/>
            <person name="Yu X."/>
        </authorList>
    </citation>
    <scope>NUCLEOTIDE SEQUENCE</scope>
    <source>
        <strain>Henan</strain>
    </source>
</reference>
<dbReference type="EMBL" id="DF144414">
    <property type="protein sequence ID" value="GAA56854.1"/>
    <property type="molecule type" value="Genomic_DNA"/>
</dbReference>
<dbReference type="AlphaFoldDB" id="G7YV74"/>
<dbReference type="Proteomes" id="UP000008909">
    <property type="component" value="Unassembled WGS sequence"/>
</dbReference>
<dbReference type="Gene3D" id="3.80.10.10">
    <property type="entry name" value="Ribonuclease Inhibitor"/>
    <property type="match status" value="1"/>
</dbReference>
<keyword evidence="3" id="KW-1185">Reference proteome</keyword>
<dbReference type="InterPro" id="IPR032675">
    <property type="entry name" value="LRR_dom_sf"/>
</dbReference>
<dbReference type="InterPro" id="IPR006553">
    <property type="entry name" value="Leu-rich_rpt_Cys-con_subtyp"/>
</dbReference>
<evidence type="ECO:0000259" key="1">
    <source>
        <dbReference type="Pfam" id="PF25372"/>
    </source>
</evidence>
<dbReference type="PANTHER" id="PTHR13318">
    <property type="entry name" value="PARTNER OF PAIRED, ISOFORM B-RELATED"/>
    <property type="match status" value="1"/>
</dbReference>
<organism evidence="2 3">
    <name type="scientific">Clonorchis sinensis</name>
    <name type="common">Chinese liver fluke</name>
    <dbReference type="NCBI Taxonomy" id="79923"/>
    <lineage>
        <taxon>Eukaryota</taxon>
        <taxon>Metazoa</taxon>
        <taxon>Spiralia</taxon>
        <taxon>Lophotrochozoa</taxon>
        <taxon>Platyhelminthes</taxon>
        <taxon>Trematoda</taxon>
        <taxon>Digenea</taxon>
        <taxon>Opisthorchiida</taxon>
        <taxon>Opisthorchiata</taxon>
        <taxon>Opisthorchiidae</taxon>
        <taxon>Clonorchis</taxon>
    </lineage>
</organism>
<dbReference type="SUPFAM" id="SSF52047">
    <property type="entry name" value="RNI-like"/>
    <property type="match status" value="1"/>
</dbReference>
<reference evidence="2" key="1">
    <citation type="journal article" date="2011" name="Genome Biol.">
        <title>The draft genome of the carcinogenic human liver fluke Clonorchis sinensis.</title>
        <authorList>
            <person name="Wang X."/>
            <person name="Chen W."/>
            <person name="Huang Y."/>
            <person name="Sun J."/>
            <person name="Men J."/>
            <person name="Liu H."/>
            <person name="Luo F."/>
            <person name="Guo L."/>
            <person name="Lv X."/>
            <person name="Deng C."/>
            <person name="Zhou C."/>
            <person name="Fan Y."/>
            <person name="Li X."/>
            <person name="Huang L."/>
            <person name="Hu Y."/>
            <person name="Liang C."/>
            <person name="Hu X."/>
            <person name="Xu J."/>
            <person name="Yu X."/>
        </authorList>
    </citation>
    <scope>NUCLEOTIDE SEQUENCE [LARGE SCALE GENOMIC DNA]</scope>
    <source>
        <strain evidence="2">Henan</strain>
    </source>
</reference>
<dbReference type="Pfam" id="PF25372">
    <property type="entry name" value="DUF7885"/>
    <property type="match status" value="1"/>
</dbReference>
<dbReference type="GO" id="GO:0019005">
    <property type="term" value="C:SCF ubiquitin ligase complex"/>
    <property type="evidence" value="ECO:0007669"/>
    <property type="project" value="TreeGrafter"/>
</dbReference>